<dbReference type="InterPro" id="IPR036291">
    <property type="entry name" value="NAD(P)-bd_dom_sf"/>
</dbReference>
<sequence>MLWLTLSQVLMLNRNAERSAKIMEKFKEEFGADAKVSLVTMDLAVLASVREAAKAVLAQAPQIHALICNAAIAQVSTQKLTEDGFESQLGVNHFAHFLLCGLLYDRVEKSKGRIVVVGSNGYNMGLKRMNFDDLNFDQNYHDFTVYCQSKLAQMIFGYELQRRAAGKIQVHVCHPGASRTELAQDDDVSCMMKTMLTMFSPLGQSAEHGSWPEVMCATEDGLKDFAYYGPTERMEMVGAIGECNLESHALDKEAATKLWTISEEKTGLKWSP</sequence>
<name>A0ABP0PWW0_9DINO</name>
<comment type="caution">
    <text evidence="2">The sequence shown here is derived from an EMBL/GenBank/DDBJ whole genome shotgun (WGS) entry which is preliminary data.</text>
</comment>
<protein>
    <recommendedName>
        <fullName evidence="4">Protochlorophyllide reductase</fullName>
    </recommendedName>
</protein>
<proteinExistence type="predicted"/>
<dbReference type="InterPro" id="IPR002347">
    <property type="entry name" value="SDR_fam"/>
</dbReference>
<keyword evidence="3" id="KW-1185">Reference proteome</keyword>
<dbReference type="Pfam" id="PF00106">
    <property type="entry name" value="adh_short"/>
    <property type="match status" value="1"/>
</dbReference>
<evidence type="ECO:0008006" key="4">
    <source>
        <dbReference type="Google" id="ProtNLM"/>
    </source>
</evidence>
<accession>A0ABP0PWW0</accession>
<dbReference type="PANTHER" id="PTHR43157">
    <property type="entry name" value="PHOSPHATIDYLINOSITOL-GLYCAN BIOSYNTHESIS CLASS F PROTEIN-RELATED"/>
    <property type="match status" value="1"/>
</dbReference>
<evidence type="ECO:0000256" key="1">
    <source>
        <dbReference type="ARBA" id="ARBA00023002"/>
    </source>
</evidence>
<reference evidence="2 3" key="1">
    <citation type="submission" date="2024-02" db="EMBL/GenBank/DDBJ databases">
        <authorList>
            <person name="Chen Y."/>
            <person name="Shah S."/>
            <person name="Dougan E. K."/>
            <person name="Thang M."/>
            <person name="Chan C."/>
        </authorList>
    </citation>
    <scope>NUCLEOTIDE SEQUENCE [LARGE SCALE GENOMIC DNA]</scope>
</reference>
<dbReference type="SUPFAM" id="SSF51735">
    <property type="entry name" value="NAD(P)-binding Rossmann-fold domains"/>
    <property type="match status" value="1"/>
</dbReference>
<dbReference type="EMBL" id="CAXAMN010023740">
    <property type="protein sequence ID" value="CAK9080429.1"/>
    <property type="molecule type" value="Genomic_DNA"/>
</dbReference>
<dbReference type="PANTHER" id="PTHR43157:SF31">
    <property type="entry name" value="PHOSPHATIDYLINOSITOL-GLYCAN BIOSYNTHESIS CLASS F PROTEIN"/>
    <property type="match status" value="1"/>
</dbReference>
<evidence type="ECO:0000313" key="2">
    <source>
        <dbReference type="EMBL" id="CAK9080429.1"/>
    </source>
</evidence>
<evidence type="ECO:0000313" key="3">
    <source>
        <dbReference type="Proteomes" id="UP001642484"/>
    </source>
</evidence>
<dbReference type="Proteomes" id="UP001642484">
    <property type="component" value="Unassembled WGS sequence"/>
</dbReference>
<organism evidence="2 3">
    <name type="scientific">Durusdinium trenchii</name>
    <dbReference type="NCBI Taxonomy" id="1381693"/>
    <lineage>
        <taxon>Eukaryota</taxon>
        <taxon>Sar</taxon>
        <taxon>Alveolata</taxon>
        <taxon>Dinophyceae</taxon>
        <taxon>Suessiales</taxon>
        <taxon>Symbiodiniaceae</taxon>
        <taxon>Durusdinium</taxon>
    </lineage>
</organism>
<gene>
    <name evidence="2" type="ORF">CCMP2556_LOCUS39498</name>
</gene>
<dbReference type="Gene3D" id="3.40.50.720">
    <property type="entry name" value="NAD(P)-binding Rossmann-like Domain"/>
    <property type="match status" value="1"/>
</dbReference>
<keyword evidence="1" id="KW-0560">Oxidoreductase</keyword>